<dbReference type="EMBL" id="JABSTR010000009">
    <property type="protein sequence ID" value="KAH9379317.1"/>
    <property type="molecule type" value="Genomic_DNA"/>
</dbReference>
<dbReference type="PROSITE" id="PS50089">
    <property type="entry name" value="ZF_RING_2"/>
    <property type="match status" value="1"/>
</dbReference>
<dbReference type="OrthoDB" id="4788989at2759"/>
<dbReference type="AlphaFoldDB" id="A0A9J6GV20"/>
<dbReference type="SUPFAM" id="SSF57850">
    <property type="entry name" value="RING/U-box"/>
    <property type="match status" value="1"/>
</dbReference>
<keyword evidence="8" id="KW-1185">Reference proteome</keyword>
<evidence type="ECO:0000256" key="2">
    <source>
        <dbReference type="ARBA" id="ARBA00022771"/>
    </source>
</evidence>
<organism evidence="7 8">
    <name type="scientific">Haemaphysalis longicornis</name>
    <name type="common">Bush tick</name>
    <dbReference type="NCBI Taxonomy" id="44386"/>
    <lineage>
        <taxon>Eukaryota</taxon>
        <taxon>Metazoa</taxon>
        <taxon>Ecdysozoa</taxon>
        <taxon>Arthropoda</taxon>
        <taxon>Chelicerata</taxon>
        <taxon>Arachnida</taxon>
        <taxon>Acari</taxon>
        <taxon>Parasitiformes</taxon>
        <taxon>Ixodida</taxon>
        <taxon>Ixodoidea</taxon>
        <taxon>Ixodidae</taxon>
        <taxon>Haemaphysalinae</taxon>
        <taxon>Haemaphysalis</taxon>
    </lineage>
</organism>
<dbReference type="GO" id="GO:0008270">
    <property type="term" value="F:zinc ion binding"/>
    <property type="evidence" value="ECO:0007669"/>
    <property type="project" value="UniProtKB-KW"/>
</dbReference>
<dbReference type="Pfam" id="PF00097">
    <property type="entry name" value="zf-C3HC4"/>
    <property type="match status" value="1"/>
</dbReference>
<dbReference type="PANTHER" id="PTHR10131:SF138">
    <property type="entry name" value="RE66324P"/>
    <property type="match status" value="1"/>
</dbReference>
<keyword evidence="3" id="KW-0862">Zinc</keyword>
<dbReference type="Gene3D" id="3.30.40.10">
    <property type="entry name" value="Zinc/RING finger domain, C3HC4 (zinc finger)"/>
    <property type="match status" value="1"/>
</dbReference>
<dbReference type="GO" id="GO:0009898">
    <property type="term" value="C:cytoplasmic side of plasma membrane"/>
    <property type="evidence" value="ECO:0007669"/>
    <property type="project" value="TreeGrafter"/>
</dbReference>
<dbReference type="GO" id="GO:0005164">
    <property type="term" value="F:tumor necrosis factor receptor binding"/>
    <property type="evidence" value="ECO:0007669"/>
    <property type="project" value="TreeGrafter"/>
</dbReference>
<dbReference type="GO" id="GO:0043122">
    <property type="term" value="P:regulation of canonical NF-kappaB signal transduction"/>
    <property type="evidence" value="ECO:0007669"/>
    <property type="project" value="TreeGrafter"/>
</dbReference>
<dbReference type="Proteomes" id="UP000821853">
    <property type="component" value="Unassembled WGS sequence"/>
</dbReference>
<gene>
    <name evidence="7" type="ORF">HPB48_012914</name>
</gene>
<proteinExistence type="predicted"/>
<comment type="caution">
    <text evidence="7">The sequence shown here is derived from an EMBL/GenBank/DDBJ whole genome shotgun (WGS) entry which is preliminary data.</text>
</comment>
<dbReference type="PANTHER" id="PTHR10131">
    <property type="entry name" value="TNF RECEPTOR ASSOCIATED FACTOR"/>
    <property type="match status" value="1"/>
</dbReference>
<accession>A0A9J6GV20</accession>
<evidence type="ECO:0000256" key="1">
    <source>
        <dbReference type="ARBA" id="ARBA00022723"/>
    </source>
</evidence>
<name>A0A9J6GV20_HAELO</name>
<dbReference type="CDD" id="cd16449">
    <property type="entry name" value="RING-HC"/>
    <property type="match status" value="1"/>
</dbReference>
<dbReference type="SUPFAM" id="SSF49599">
    <property type="entry name" value="TRAF domain-like"/>
    <property type="match status" value="1"/>
</dbReference>
<sequence length="485" mass="53294">MAPGGRQYTLVGFSEELDRRPLNFVEALPPVKVCSACGLVPNGIAFLPCGHSFCKPCFKQCERRGPITCPLDGDTCSEEEVAWINHPARSILTKQVRCWNYTNGCNTVTAAADISRHFHHECAHHSARCPKCAAQILASDLCAHLEVCCDTSRIPSAAAAQRGTIVPQQEEAPSITCSAVSNGLQRILNATSTAVSSIQAEPTEISSTEKIDPMARAPRHGETGEKNLETRTIQKSLDQVSTEMAKLKDHLDEFIQNVYANQQTFHNEFVETNEASKQSISGKFHSRIDHGDLVAQFDEFRETLAHGQRETKALIDRLSTAIQSKYDRIIELFCNACENQETPTQLTQEGAEAHTHSLAKDASMIAWATGSPEEDRQNALALLPSIVPAATAHTFIVENYEGLKQCAQLRRFPAPTEKAEATSGTIPRGFRRNGTNSMTLEVSDEDMDTLAFQPAPQERNERRSTLGRGKKPAPRITGPKQDSLT</sequence>
<evidence type="ECO:0000256" key="3">
    <source>
        <dbReference type="ARBA" id="ARBA00022833"/>
    </source>
</evidence>
<dbReference type="InterPro" id="IPR001841">
    <property type="entry name" value="Znf_RING"/>
</dbReference>
<keyword evidence="2 4" id="KW-0863">Zinc-finger</keyword>
<protein>
    <recommendedName>
        <fullName evidence="6">RING-type domain-containing protein</fullName>
    </recommendedName>
</protein>
<reference evidence="7 8" key="1">
    <citation type="journal article" date="2020" name="Cell">
        <title>Large-Scale Comparative Analyses of Tick Genomes Elucidate Their Genetic Diversity and Vector Capacities.</title>
        <authorList>
            <consortium name="Tick Genome and Microbiome Consortium (TIGMIC)"/>
            <person name="Jia N."/>
            <person name="Wang J."/>
            <person name="Shi W."/>
            <person name="Du L."/>
            <person name="Sun Y."/>
            <person name="Zhan W."/>
            <person name="Jiang J.F."/>
            <person name="Wang Q."/>
            <person name="Zhang B."/>
            <person name="Ji P."/>
            <person name="Bell-Sakyi L."/>
            <person name="Cui X.M."/>
            <person name="Yuan T.T."/>
            <person name="Jiang B.G."/>
            <person name="Yang W.F."/>
            <person name="Lam T.T."/>
            <person name="Chang Q.C."/>
            <person name="Ding S.J."/>
            <person name="Wang X.J."/>
            <person name="Zhu J.G."/>
            <person name="Ruan X.D."/>
            <person name="Zhao L."/>
            <person name="Wei J.T."/>
            <person name="Ye R.Z."/>
            <person name="Que T.C."/>
            <person name="Du C.H."/>
            <person name="Zhou Y.H."/>
            <person name="Cheng J.X."/>
            <person name="Dai P.F."/>
            <person name="Guo W.B."/>
            <person name="Han X.H."/>
            <person name="Huang E.J."/>
            <person name="Li L.F."/>
            <person name="Wei W."/>
            <person name="Gao Y.C."/>
            <person name="Liu J.Z."/>
            <person name="Shao H.Z."/>
            <person name="Wang X."/>
            <person name="Wang C.C."/>
            <person name="Yang T.C."/>
            <person name="Huo Q.B."/>
            <person name="Li W."/>
            <person name="Chen H.Y."/>
            <person name="Chen S.E."/>
            <person name="Zhou L.G."/>
            <person name="Ni X.B."/>
            <person name="Tian J.H."/>
            <person name="Sheng Y."/>
            <person name="Liu T."/>
            <person name="Pan Y.S."/>
            <person name="Xia L.Y."/>
            <person name="Li J."/>
            <person name="Zhao F."/>
            <person name="Cao W.C."/>
        </authorList>
    </citation>
    <scope>NUCLEOTIDE SEQUENCE [LARGE SCALE GENOMIC DNA]</scope>
    <source>
        <strain evidence="7">HaeL-2018</strain>
    </source>
</reference>
<evidence type="ECO:0000259" key="6">
    <source>
        <dbReference type="PROSITE" id="PS50089"/>
    </source>
</evidence>
<dbReference type="VEuPathDB" id="VectorBase:HLOH_041102"/>
<evidence type="ECO:0000256" key="5">
    <source>
        <dbReference type="SAM" id="MobiDB-lite"/>
    </source>
</evidence>
<evidence type="ECO:0000313" key="7">
    <source>
        <dbReference type="EMBL" id="KAH9379317.1"/>
    </source>
</evidence>
<evidence type="ECO:0000313" key="8">
    <source>
        <dbReference type="Proteomes" id="UP000821853"/>
    </source>
</evidence>
<dbReference type="InterPro" id="IPR013083">
    <property type="entry name" value="Znf_RING/FYVE/PHD"/>
</dbReference>
<feature type="region of interest" description="Disordered" evidence="5">
    <location>
        <begin position="414"/>
        <end position="485"/>
    </location>
</feature>
<dbReference type="InterPro" id="IPR018957">
    <property type="entry name" value="Znf_C3HC4_RING-type"/>
</dbReference>
<keyword evidence="1" id="KW-0479">Metal-binding</keyword>
<feature type="domain" description="RING-type" evidence="6">
    <location>
        <begin position="34"/>
        <end position="72"/>
    </location>
</feature>
<evidence type="ECO:0000256" key="4">
    <source>
        <dbReference type="PROSITE-ProRule" id="PRU00175"/>
    </source>
</evidence>